<evidence type="ECO:0000313" key="1">
    <source>
        <dbReference type="EMBL" id="CAF1453119.1"/>
    </source>
</evidence>
<reference evidence="1" key="1">
    <citation type="submission" date="2021-02" db="EMBL/GenBank/DDBJ databases">
        <authorList>
            <person name="Nowell W R."/>
        </authorList>
    </citation>
    <scope>NUCLEOTIDE SEQUENCE</scope>
</reference>
<accession>A0A815PTH2</accession>
<dbReference type="Gene3D" id="3.40.190.10">
    <property type="entry name" value="Periplasmic binding protein-like II"/>
    <property type="match status" value="1"/>
</dbReference>
<dbReference type="Proteomes" id="UP000663829">
    <property type="component" value="Unassembled WGS sequence"/>
</dbReference>
<comment type="caution">
    <text evidence="1">The sequence shown here is derived from an EMBL/GenBank/DDBJ whole genome shotgun (WGS) entry which is preliminary data.</text>
</comment>
<dbReference type="EMBL" id="CAJNOQ010019590">
    <property type="protein sequence ID" value="CAF1453119.1"/>
    <property type="molecule type" value="Genomic_DNA"/>
</dbReference>
<protein>
    <submittedName>
        <fullName evidence="1">Uncharacterized protein</fullName>
    </submittedName>
</protein>
<dbReference type="AlphaFoldDB" id="A0A815PTH2"/>
<gene>
    <name evidence="1" type="ORF">GPM918_LOCUS34804</name>
    <name evidence="2" type="ORF">SRO942_LOCUS35520</name>
</gene>
<sequence>MHKKKPCYQCCSSSSASVYNRQLDGNLLWNDAVSIALSRLLANGLLSDINLFWEGSIPAASDPNECRRNPIKPEEIHEFGVTQNSALARILSTGIFRVIIAGTPDSNCGPPCLVDSDNNRNSSDFFYNGTTQQITAGYLFDFYTFLGYELSQILNVVVQPTFIFSGGDGTFDQIELIINNNQAEISDPSWFFRPARVAQLAATCSFIRKDEYIALAGPLSTPGNIPLTNSTTTADLAAIPGLVIAVVCAGTSQDITAKKLFPIATIINYCENAGQMYEDVANGETASVVFDTVQNEMSTFGVAQRNGQNLSGLRVLPNTVTPFDTIGGSICLYSKR</sequence>
<name>A0A815PTH2_9BILA</name>
<evidence type="ECO:0000313" key="2">
    <source>
        <dbReference type="EMBL" id="CAF4325934.1"/>
    </source>
</evidence>
<keyword evidence="3" id="KW-1185">Reference proteome</keyword>
<evidence type="ECO:0000313" key="3">
    <source>
        <dbReference type="Proteomes" id="UP000663829"/>
    </source>
</evidence>
<proteinExistence type="predicted"/>
<organism evidence="1 3">
    <name type="scientific">Didymodactylos carnosus</name>
    <dbReference type="NCBI Taxonomy" id="1234261"/>
    <lineage>
        <taxon>Eukaryota</taxon>
        <taxon>Metazoa</taxon>
        <taxon>Spiralia</taxon>
        <taxon>Gnathifera</taxon>
        <taxon>Rotifera</taxon>
        <taxon>Eurotatoria</taxon>
        <taxon>Bdelloidea</taxon>
        <taxon>Philodinida</taxon>
        <taxon>Philodinidae</taxon>
        <taxon>Didymodactylos</taxon>
    </lineage>
</organism>
<dbReference type="EMBL" id="CAJOBC010085048">
    <property type="protein sequence ID" value="CAF4325934.1"/>
    <property type="molecule type" value="Genomic_DNA"/>
</dbReference>
<dbReference type="Proteomes" id="UP000681722">
    <property type="component" value="Unassembled WGS sequence"/>
</dbReference>